<accession>A0A840UUD3</accession>
<dbReference type="Gene3D" id="3.40.50.150">
    <property type="entry name" value="Vaccinia Virus protein VP39"/>
    <property type="match status" value="1"/>
</dbReference>
<dbReference type="Proteomes" id="UP000559117">
    <property type="component" value="Unassembled WGS sequence"/>
</dbReference>
<dbReference type="InterPro" id="IPR003356">
    <property type="entry name" value="DNA_methylase_A-5"/>
</dbReference>
<keyword evidence="5" id="KW-0680">Restriction system</keyword>
<keyword evidence="2 10" id="KW-0489">Methyltransferase</keyword>
<dbReference type="GO" id="GO:0009007">
    <property type="term" value="F:site-specific DNA-methyltransferase (adenine-specific) activity"/>
    <property type="evidence" value="ECO:0007669"/>
    <property type="project" value="UniProtKB-EC"/>
</dbReference>
<reference evidence="10 11" key="1">
    <citation type="submission" date="2020-08" db="EMBL/GenBank/DDBJ databases">
        <title>Genomic Encyclopedia of Type Strains, Phase IV (KMG-IV): sequencing the most valuable type-strain genomes for metagenomic binning, comparative biology and taxonomic classification.</title>
        <authorList>
            <person name="Goeker M."/>
        </authorList>
    </citation>
    <scope>NUCLEOTIDE SEQUENCE [LARGE SCALE GENOMIC DNA]</scope>
    <source>
        <strain evidence="10 11">DSM 24661</strain>
    </source>
</reference>
<dbReference type="SUPFAM" id="SSF116734">
    <property type="entry name" value="DNA methylase specificity domain"/>
    <property type="match status" value="1"/>
</dbReference>
<evidence type="ECO:0000256" key="1">
    <source>
        <dbReference type="ARBA" id="ARBA00011900"/>
    </source>
</evidence>
<protein>
    <recommendedName>
        <fullName evidence="1">site-specific DNA-methyltransferase (adenine-specific)</fullName>
        <ecNumber evidence="1">2.1.1.72</ecNumber>
    </recommendedName>
</protein>
<feature type="coiled-coil region" evidence="8">
    <location>
        <begin position="574"/>
        <end position="601"/>
    </location>
</feature>
<dbReference type="Gene3D" id="3.90.220.20">
    <property type="entry name" value="DNA methylase specificity domains"/>
    <property type="match status" value="1"/>
</dbReference>
<dbReference type="PANTHER" id="PTHR42933:SF3">
    <property type="entry name" value="TYPE I RESTRICTION ENZYME MJAVIII METHYLASE SUBUNIT"/>
    <property type="match status" value="1"/>
</dbReference>
<dbReference type="AlphaFoldDB" id="A0A840UUD3"/>
<dbReference type="RefSeq" id="WP_183861347.1">
    <property type="nucleotide sequence ID" value="NZ_JACHFH010000017.1"/>
</dbReference>
<dbReference type="SUPFAM" id="SSF53335">
    <property type="entry name" value="S-adenosyl-L-methionine-dependent methyltransferases"/>
    <property type="match status" value="1"/>
</dbReference>
<dbReference type="GO" id="GO:0003677">
    <property type="term" value="F:DNA binding"/>
    <property type="evidence" value="ECO:0007669"/>
    <property type="project" value="UniProtKB-KW"/>
</dbReference>
<sequence length="601" mass="68424">MIEKNEQLIWALSDLLKGHFQSSEIVRINIAIIFIKWALQQENLKFYSFNDVTLQNKESAVEELIKVTNCIEETYPIIKGSLLSLLPLQTKNDKSDLQAIVEAFFLSAWREYESKELVGLFNKLVMEADGQEEIYSTPESIRKLMVKLVAPRKNMKVADLFSGVGSCLVEVNEEYKDLTPELYGEEINFDMYGISNMLFLLNGISAGRIAQRNVYSSSGDDEERFDNVLMDAPFALSITIEEKPVYKYGLPAKSAADWANYQIAVHKLKPTGKAIVTSSVGGLNRSTDQKIRAGMIKDDLLEAVIMLPSAMYAYTSIPTALLVLNKQKPKERKNKILMVDATKDFVKITRKQNAMTKETIFRIVNVTQNWIKEEGFSTIVDRTILERNEYNLNASFYLNFKEIERKLGDSIILKEVADVLPGVQVSTSDFEILKRNATHYFLNVKNIQDDEIFYDEDERIRDKKVTWYGKYDIQAGDIILTTKGTTTKAVIVPDDFQPAFISNNLSIIRVNQAKYSPYVLLKYLKSEIGKLVLDRVTTGAGVKVINASKLGNIEIPAYDLEKCTQIGARIKRSILEYRQSIETAKEKFEKEEQEIRKELGI</sequence>
<dbReference type="GO" id="GO:0009307">
    <property type="term" value="P:DNA restriction-modification system"/>
    <property type="evidence" value="ECO:0007669"/>
    <property type="project" value="UniProtKB-KW"/>
</dbReference>
<organism evidence="10 11">
    <name type="scientific">Pectinatus brassicae</name>
    <dbReference type="NCBI Taxonomy" id="862415"/>
    <lineage>
        <taxon>Bacteria</taxon>
        <taxon>Bacillati</taxon>
        <taxon>Bacillota</taxon>
        <taxon>Negativicutes</taxon>
        <taxon>Selenomonadales</taxon>
        <taxon>Selenomonadaceae</taxon>
        <taxon>Pectinatus</taxon>
    </lineage>
</organism>
<evidence type="ECO:0000256" key="5">
    <source>
        <dbReference type="ARBA" id="ARBA00022747"/>
    </source>
</evidence>
<keyword evidence="4" id="KW-0949">S-adenosyl-L-methionine</keyword>
<evidence type="ECO:0000313" key="11">
    <source>
        <dbReference type="Proteomes" id="UP000559117"/>
    </source>
</evidence>
<name>A0A840UUD3_9FIRM</name>
<dbReference type="EMBL" id="JACHFH010000017">
    <property type="protein sequence ID" value="MBB5336424.1"/>
    <property type="molecule type" value="Genomic_DNA"/>
</dbReference>
<feature type="domain" description="DNA methylase adenine-specific" evidence="9">
    <location>
        <begin position="133"/>
        <end position="404"/>
    </location>
</feature>
<evidence type="ECO:0000256" key="3">
    <source>
        <dbReference type="ARBA" id="ARBA00022679"/>
    </source>
</evidence>
<dbReference type="EC" id="2.1.1.72" evidence="1"/>
<keyword evidence="3" id="KW-0808">Transferase</keyword>
<keyword evidence="8" id="KW-0175">Coiled coil</keyword>
<evidence type="ECO:0000256" key="8">
    <source>
        <dbReference type="SAM" id="Coils"/>
    </source>
</evidence>
<dbReference type="InterPro" id="IPR029063">
    <property type="entry name" value="SAM-dependent_MTases_sf"/>
</dbReference>
<keyword evidence="6" id="KW-0238">DNA-binding</keyword>
<evidence type="ECO:0000313" key="10">
    <source>
        <dbReference type="EMBL" id="MBB5336424.1"/>
    </source>
</evidence>
<evidence type="ECO:0000259" key="9">
    <source>
        <dbReference type="Pfam" id="PF02384"/>
    </source>
</evidence>
<evidence type="ECO:0000256" key="7">
    <source>
        <dbReference type="ARBA" id="ARBA00047942"/>
    </source>
</evidence>
<dbReference type="GO" id="GO:0008170">
    <property type="term" value="F:N-methyltransferase activity"/>
    <property type="evidence" value="ECO:0007669"/>
    <property type="project" value="InterPro"/>
</dbReference>
<comment type="caution">
    <text evidence="10">The sequence shown here is derived from an EMBL/GenBank/DDBJ whole genome shotgun (WGS) entry which is preliminary data.</text>
</comment>
<keyword evidence="11" id="KW-1185">Reference proteome</keyword>
<dbReference type="Pfam" id="PF02384">
    <property type="entry name" value="N6_Mtase"/>
    <property type="match status" value="1"/>
</dbReference>
<dbReference type="InterPro" id="IPR051537">
    <property type="entry name" value="DNA_Adenine_Mtase"/>
</dbReference>
<dbReference type="InterPro" id="IPR044946">
    <property type="entry name" value="Restrct_endonuc_typeI_TRD_sf"/>
</dbReference>
<dbReference type="PANTHER" id="PTHR42933">
    <property type="entry name" value="SLR6095 PROTEIN"/>
    <property type="match status" value="1"/>
</dbReference>
<evidence type="ECO:0000256" key="6">
    <source>
        <dbReference type="ARBA" id="ARBA00023125"/>
    </source>
</evidence>
<evidence type="ECO:0000256" key="4">
    <source>
        <dbReference type="ARBA" id="ARBA00022691"/>
    </source>
</evidence>
<comment type="catalytic activity">
    <reaction evidence="7">
        <text>a 2'-deoxyadenosine in DNA + S-adenosyl-L-methionine = an N(6)-methyl-2'-deoxyadenosine in DNA + S-adenosyl-L-homocysteine + H(+)</text>
        <dbReference type="Rhea" id="RHEA:15197"/>
        <dbReference type="Rhea" id="RHEA-COMP:12418"/>
        <dbReference type="Rhea" id="RHEA-COMP:12419"/>
        <dbReference type="ChEBI" id="CHEBI:15378"/>
        <dbReference type="ChEBI" id="CHEBI:57856"/>
        <dbReference type="ChEBI" id="CHEBI:59789"/>
        <dbReference type="ChEBI" id="CHEBI:90615"/>
        <dbReference type="ChEBI" id="CHEBI:90616"/>
        <dbReference type="EC" id="2.1.1.72"/>
    </reaction>
</comment>
<proteinExistence type="predicted"/>
<gene>
    <name evidence="10" type="ORF">HNR32_001572</name>
</gene>
<dbReference type="GO" id="GO:0032259">
    <property type="term" value="P:methylation"/>
    <property type="evidence" value="ECO:0007669"/>
    <property type="project" value="UniProtKB-KW"/>
</dbReference>
<evidence type="ECO:0000256" key="2">
    <source>
        <dbReference type="ARBA" id="ARBA00022603"/>
    </source>
</evidence>